<evidence type="ECO:0000313" key="2">
    <source>
        <dbReference type="EMBL" id="KAK1947542.1"/>
    </source>
</evidence>
<feature type="compositionally biased region" description="Basic and acidic residues" evidence="1">
    <location>
        <begin position="59"/>
        <end position="71"/>
    </location>
</feature>
<dbReference type="Proteomes" id="UP001259832">
    <property type="component" value="Unassembled WGS sequence"/>
</dbReference>
<name>A0AAD9LUP3_9STRA</name>
<sequence>MHSSVRISPAVETQKEVTLPRIHIIALLVVAMASICGATRMDSEQAPASLTAHSSRHLRATDDIPRDANTEERSPNVDIMISDAARKVKEATWWKVKFALWKYLLQKNPMQAREDLGQGSVEVRLVVTHNL</sequence>
<accession>A0AAD9LUP3</accession>
<evidence type="ECO:0000256" key="1">
    <source>
        <dbReference type="SAM" id="MobiDB-lite"/>
    </source>
</evidence>
<feature type="region of interest" description="Disordered" evidence="1">
    <location>
        <begin position="46"/>
        <end position="71"/>
    </location>
</feature>
<protein>
    <recommendedName>
        <fullName evidence="4">RxLR effector protein</fullName>
    </recommendedName>
</protein>
<gene>
    <name evidence="2" type="ORF">P3T76_001552</name>
</gene>
<dbReference type="AlphaFoldDB" id="A0AAD9LUP3"/>
<evidence type="ECO:0000313" key="3">
    <source>
        <dbReference type="Proteomes" id="UP001259832"/>
    </source>
</evidence>
<dbReference type="EMBL" id="JASMQC010000002">
    <property type="protein sequence ID" value="KAK1947542.1"/>
    <property type="molecule type" value="Genomic_DNA"/>
</dbReference>
<proteinExistence type="predicted"/>
<organism evidence="2 3">
    <name type="scientific">Phytophthora citrophthora</name>
    <dbReference type="NCBI Taxonomy" id="4793"/>
    <lineage>
        <taxon>Eukaryota</taxon>
        <taxon>Sar</taxon>
        <taxon>Stramenopiles</taxon>
        <taxon>Oomycota</taxon>
        <taxon>Peronosporomycetes</taxon>
        <taxon>Peronosporales</taxon>
        <taxon>Peronosporaceae</taxon>
        <taxon>Phytophthora</taxon>
    </lineage>
</organism>
<evidence type="ECO:0008006" key="4">
    <source>
        <dbReference type="Google" id="ProtNLM"/>
    </source>
</evidence>
<comment type="caution">
    <text evidence="2">The sequence shown here is derived from an EMBL/GenBank/DDBJ whole genome shotgun (WGS) entry which is preliminary data.</text>
</comment>
<reference evidence="2" key="1">
    <citation type="submission" date="2023-08" db="EMBL/GenBank/DDBJ databases">
        <title>Reference Genome Resource for the Citrus Pathogen Phytophthora citrophthora.</title>
        <authorList>
            <person name="Moller H."/>
            <person name="Coetzee B."/>
            <person name="Rose L.J."/>
            <person name="Van Niekerk J.M."/>
        </authorList>
    </citation>
    <scope>NUCLEOTIDE SEQUENCE</scope>
    <source>
        <strain evidence="2">STE-U-9442</strain>
    </source>
</reference>
<keyword evidence="3" id="KW-1185">Reference proteome</keyword>